<dbReference type="CDD" id="cd00519">
    <property type="entry name" value="Lipase_3"/>
    <property type="match status" value="1"/>
</dbReference>
<dbReference type="SUPFAM" id="SSF53474">
    <property type="entry name" value="alpha/beta-Hydrolases"/>
    <property type="match status" value="1"/>
</dbReference>
<dbReference type="PANTHER" id="PTHR46640">
    <property type="entry name" value="TRIACYLGLYCEROL LIPASE, PUTATIVE (AFU_ORTHOLOGUE AFUA_6G06510)-RELATED"/>
    <property type="match status" value="1"/>
</dbReference>
<dbReference type="InterPro" id="IPR051299">
    <property type="entry name" value="AB_hydrolase_lip/est"/>
</dbReference>
<sequence>MKFSKLSLSYAALQLLSVTASPVDIVSTNLAKRATPTTVNDEVLARFRHYVQFSAAAYCNAEEQLFGSKVTCAKNGCPTVEQANVINNGYLGIELGSQSMINGFVGLDHTNKQIVVSYHGTKSPFNFITDLIIPLEPCNDLVDGCKLHSGFQNAWGDVRQDTFSNVQAALRVHPQYKVITTGHSLGGAIATIAGAYLRQAGYAVDIYTYGSPRPGNGKFADYINAGNGAHYRVTHTNDPIADLPAKWTGYRHSGVEFWLSTGGAETVDYNVGDVKVCEGTSNENCNDGESLTLSLDPHRYYFQRVSVCKSTTSPITW</sequence>
<dbReference type="InterPro" id="IPR029058">
    <property type="entry name" value="AB_hydrolase_fold"/>
</dbReference>
<gene>
    <name evidence="4" type="ORF">HYALB_00007627</name>
</gene>
<evidence type="ECO:0000313" key="5">
    <source>
        <dbReference type="Proteomes" id="UP000701801"/>
    </source>
</evidence>
<dbReference type="InterPro" id="IPR002921">
    <property type="entry name" value="Fungal_lipase-type"/>
</dbReference>
<keyword evidence="5" id="KW-1185">Reference proteome</keyword>
<evidence type="ECO:0000256" key="2">
    <source>
        <dbReference type="SAM" id="SignalP"/>
    </source>
</evidence>
<comment type="caution">
    <text evidence="4">The sequence shown here is derived from an EMBL/GenBank/DDBJ whole genome shotgun (WGS) entry which is preliminary data.</text>
</comment>
<protein>
    <recommendedName>
        <fullName evidence="3">Fungal lipase-type domain-containing protein</fullName>
    </recommendedName>
</protein>
<proteinExistence type="predicted"/>
<feature type="domain" description="Fungal lipase-type" evidence="3">
    <location>
        <begin position="115"/>
        <end position="245"/>
    </location>
</feature>
<evidence type="ECO:0000313" key="4">
    <source>
        <dbReference type="EMBL" id="CAG8974950.1"/>
    </source>
</evidence>
<dbReference type="GO" id="GO:0016787">
    <property type="term" value="F:hydrolase activity"/>
    <property type="evidence" value="ECO:0007669"/>
    <property type="project" value="UniProtKB-KW"/>
</dbReference>
<dbReference type="Proteomes" id="UP000701801">
    <property type="component" value="Unassembled WGS sequence"/>
</dbReference>
<accession>A0A9N9LKV5</accession>
<evidence type="ECO:0000256" key="1">
    <source>
        <dbReference type="ARBA" id="ARBA00022801"/>
    </source>
</evidence>
<name>A0A9N9LKV5_9HELO</name>
<dbReference type="OrthoDB" id="426718at2759"/>
<dbReference type="Gene3D" id="3.40.50.1820">
    <property type="entry name" value="alpha/beta hydrolase"/>
    <property type="match status" value="1"/>
</dbReference>
<keyword evidence="2" id="KW-0732">Signal</keyword>
<dbReference type="Pfam" id="PF01764">
    <property type="entry name" value="Lipase_3"/>
    <property type="match status" value="1"/>
</dbReference>
<feature type="chain" id="PRO_5040463416" description="Fungal lipase-type domain-containing protein" evidence="2">
    <location>
        <begin position="21"/>
        <end position="317"/>
    </location>
</feature>
<dbReference type="GO" id="GO:0006629">
    <property type="term" value="P:lipid metabolic process"/>
    <property type="evidence" value="ECO:0007669"/>
    <property type="project" value="InterPro"/>
</dbReference>
<dbReference type="EMBL" id="CAJVRM010000118">
    <property type="protein sequence ID" value="CAG8974950.1"/>
    <property type="molecule type" value="Genomic_DNA"/>
</dbReference>
<organism evidence="4 5">
    <name type="scientific">Hymenoscyphus albidus</name>
    <dbReference type="NCBI Taxonomy" id="595503"/>
    <lineage>
        <taxon>Eukaryota</taxon>
        <taxon>Fungi</taxon>
        <taxon>Dikarya</taxon>
        <taxon>Ascomycota</taxon>
        <taxon>Pezizomycotina</taxon>
        <taxon>Leotiomycetes</taxon>
        <taxon>Helotiales</taxon>
        <taxon>Helotiaceae</taxon>
        <taxon>Hymenoscyphus</taxon>
    </lineage>
</organism>
<feature type="signal peptide" evidence="2">
    <location>
        <begin position="1"/>
        <end position="20"/>
    </location>
</feature>
<dbReference type="AlphaFoldDB" id="A0A9N9LKV5"/>
<keyword evidence="1" id="KW-0378">Hydrolase</keyword>
<dbReference type="PANTHER" id="PTHR46640:SF3">
    <property type="entry name" value="LIPASE LIH1-RELATED"/>
    <property type="match status" value="1"/>
</dbReference>
<reference evidence="4" key="1">
    <citation type="submission" date="2021-07" db="EMBL/GenBank/DDBJ databases">
        <authorList>
            <person name="Durling M."/>
        </authorList>
    </citation>
    <scope>NUCLEOTIDE SEQUENCE</scope>
</reference>
<evidence type="ECO:0000259" key="3">
    <source>
        <dbReference type="Pfam" id="PF01764"/>
    </source>
</evidence>